<keyword evidence="5" id="KW-0812">Transmembrane</keyword>
<dbReference type="InterPro" id="IPR002299">
    <property type="entry name" value="Porin_Neis"/>
</dbReference>
<feature type="signal peptide" evidence="11">
    <location>
        <begin position="1"/>
        <end position="20"/>
    </location>
</feature>
<keyword evidence="4" id="KW-1134">Transmembrane beta strand</keyword>
<keyword evidence="9" id="KW-0472">Membrane</keyword>
<evidence type="ECO:0000256" key="2">
    <source>
        <dbReference type="ARBA" id="ARBA00011233"/>
    </source>
</evidence>
<keyword evidence="8" id="KW-0626">Porin</keyword>
<evidence type="ECO:0000256" key="7">
    <source>
        <dbReference type="ARBA" id="ARBA00023065"/>
    </source>
</evidence>
<dbReference type="InterPro" id="IPR023614">
    <property type="entry name" value="Porin_dom_sf"/>
</dbReference>
<dbReference type="SUPFAM" id="SSF56935">
    <property type="entry name" value="Porins"/>
    <property type="match status" value="1"/>
</dbReference>
<evidence type="ECO:0000256" key="3">
    <source>
        <dbReference type="ARBA" id="ARBA00022448"/>
    </source>
</evidence>
<comment type="subcellular location">
    <subcellularLocation>
        <location evidence="1">Cell outer membrane</location>
        <topology evidence="1">Multi-pass membrane protein</topology>
    </subcellularLocation>
</comment>
<keyword evidence="10" id="KW-0998">Cell outer membrane</keyword>
<reference evidence="13" key="2">
    <citation type="submission" date="2022-12" db="EMBL/GenBank/DDBJ databases">
        <authorList>
            <person name="Sun Q."/>
            <person name="Kim S."/>
        </authorList>
    </citation>
    <scope>NUCLEOTIDE SEQUENCE</scope>
    <source>
        <strain evidence="13">KCTC 12344</strain>
    </source>
</reference>
<feature type="chain" id="PRO_5041715918" evidence="11">
    <location>
        <begin position="21"/>
        <end position="379"/>
    </location>
</feature>
<dbReference type="Pfam" id="PF13609">
    <property type="entry name" value="Porin_4"/>
    <property type="match status" value="1"/>
</dbReference>
<evidence type="ECO:0000259" key="12">
    <source>
        <dbReference type="Pfam" id="PF13609"/>
    </source>
</evidence>
<keyword evidence="6 11" id="KW-0732">Signal</keyword>
<evidence type="ECO:0000256" key="5">
    <source>
        <dbReference type="ARBA" id="ARBA00022692"/>
    </source>
</evidence>
<dbReference type="Proteomes" id="UP000619512">
    <property type="component" value="Unassembled WGS sequence"/>
</dbReference>
<feature type="domain" description="Porin" evidence="12">
    <location>
        <begin position="7"/>
        <end position="350"/>
    </location>
</feature>
<name>A0AA87YB33_9BURK</name>
<keyword evidence="3" id="KW-0813">Transport</keyword>
<comment type="caution">
    <text evidence="13">The sequence shown here is derived from an EMBL/GenBank/DDBJ whole genome shotgun (WGS) entry which is preliminary data.</text>
</comment>
<proteinExistence type="predicted"/>
<dbReference type="PANTHER" id="PTHR34501:SF9">
    <property type="entry name" value="MAJOR OUTER MEMBRANE PROTEIN P.IA"/>
    <property type="match status" value="1"/>
</dbReference>
<evidence type="ECO:0000256" key="1">
    <source>
        <dbReference type="ARBA" id="ARBA00004571"/>
    </source>
</evidence>
<dbReference type="Gene3D" id="2.40.160.10">
    <property type="entry name" value="Porin"/>
    <property type="match status" value="1"/>
</dbReference>
<sequence>MKNPMLALACCAAMAPAAYCQTAQTAQTAPTGTVTAPSSDSSVQVYGVLDAGAVSEHDCRGGSCPSTKISPGVSTGSVIGFTGREALGNDTSAVFTLEAGVRNDTGQSDQNGRLFGSQAYVGLANRWGAVTVGRQYDVGYETLTEVADPFRGGMAGTATNLMGNGSKRSDNTIKYRSALIHGFVASAIYSFGESAFSTSRNRAYGAMIGYQGGPFTLRAAHQRKNNFLQGAGATTPVDLSSRNSLVAANLHLGQAATVYAAYAVNRGVGSSPWDQDNPYGALVLSSPSNRSNDALAGVSYASGPATYMVSYIRKDDRSLANQDANQVAVGMTYSMSRRTAFYAAYAKIKDHNGAPYTVGNFSEQGKGRSAFNLGLRHAF</sequence>
<evidence type="ECO:0000256" key="11">
    <source>
        <dbReference type="SAM" id="SignalP"/>
    </source>
</evidence>
<dbReference type="EMBL" id="BMWW01000003">
    <property type="protein sequence ID" value="GGY86226.1"/>
    <property type="molecule type" value="Genomic_DNA"/>
</dbReference>
<dbReference type="InterPro" id="IPR050298">
    <property type="entry name" value="Gram-neg_bact_OMP"/>
</dbReference>
<dbReference type="GO" id="GO:0006811">
    <property type="term" value="P:monoatomic ion transport"/>
    <property type="evidence" value="ECO:0007669"/>
    <property type="project" value="UniProtKB-KW"/>
</dbReference>
<evidence type="ECO:0000313" key="14">
    <source>
        <dbReference type="Proteomes" id="UP000619512"/>
    </source>
</evidence>
<dbReference type="AlphaFoldDB" id="A0AA87YB33"/>
<accession>A0AA87YB33</accession>
<dbReference type="PANTHER" id="PTHR34501">
    <property type="entry name" value="PROTEIN YDDL-RELATED"/>
    <property type="match status" value="1"/>
</dbReference>
<evidence type="ECO:0000313" key="13">
    <source>
        <dbReference type="EMBL" id="GGY86226.1"/>
    </source>
</evidence>
<comment type="subunit">
    <text evidence="2">Homotrimer.</text>
</comment>
<dbReference type="CDD" id="cd00342">
    <property type="entry name" value="gram_neg_porins"/>
    <property type="match status" value="1"/>
</dbReference>
<dbReference type="GO" id="GO:0009279">
    <property type="term" value="C:cell outer membrane"/>
    <property type="evidence" value="ECO:0007669"/>
    <property type="project" value="UniProtKB-SubCell"/>
</dbReference>
<organism evidence="13 14">
    <name type="scientific">Pseudoduganella plicata</name>
    <dbReference type="NCBI Taxonomy" id="321984"/>
    <lineage>
        <taxon>Bacteria</taxon>
        <taxon>Pseudomonadati</taxon>
        <taxon>Pseudomonadota</taxon>
        <taxon>Betaproteobacteria</taxon>
        <taxon>Burkholderiales</taxon>
        <taxon>Oxalobacteraceae</taxon>
        <taxon>Telluria group</taxon>
        <taxon>Pseudoduganella</taxon>
    </lineage>
</organism>
<reference evidence="13" key="1">
    <citation type="journal article" date="2014" name="Int. J. Syst. Evol. Microbiol.">
        <title>Complete genome sequence of Corynebacterium casei LMG S-19264T (=DSM 44701T), isolated from a smear-ripened cheese.</title>
        <authorList>
            <consortium name="US DOE Joint Genome Institute (JGI-PGF)"/>
            <person name="Walter F."/>
            <person name="Albersmeier A."/>
            <person name="Kalinowski J."/>
            <person name="Ruckert C."/>
        </authorList>
    </citation>
    <scope>NUCLEOTIDE SEQUENCE</scope>
    <source>
        <strain evidence="13">KCTC 12344</strain>
    </source>
</reference>
<dbReference type="InterPro" id="IPR033900">
    <property type="entry name" value="Gram_neg_porin_domain"/>
</dbReference>
<evidence type="ECO:0000256" key="6">
    <source>
        <dbReference type="ARBA" id="ARBA00022729"/>
    </source>
</evidence>
<evidence type="ECO:0000256" key="10">
    <source>
        <dbReference type="ARBA" id="ARBA00023237"/>
    </source>
</evidence>
<protein>
    <submittedName>
        <fullName evidence="13">Porin</fullName>
    </submittedName>
</protein>
<dbReference type="GO" id="GO:0046930">
    <property type="term" value="C:pore complex"/>
    <property type="evidence" value="ECO:0007669"/>
    <property type="project" value="UniProtKB-KW"/>
</dbReference>
<keyword evidence="7" id="KW-0406">Ion transport</keyword>
<gene>
    <name evidence="13" type="ORF">GCM10007388_19260</name>
</gene>
<evidence type="ECO:0000256" key="8">
    <source>
        <dbReference type="ARBA" id="ARBA00023114"/>
    </source>
</evidence>
<evidence type="ECO:0000256" key="9">
    <source>
        <dbReference type="ARBA" id="ARBA00023136"/>
    </source>
</evidence>
<dbReference type="GO" id="GO:0015288">
    <property type="term" value="F:porin activity"/>
    <property type="evidence" value="ECO:0007669"/>
    <property type="project" value="UniProtKB-KW"/>
</dbReference>
<evidence type="ECO:0000256" key="4">
    <source>
        <dbReference type="ARBA" id="ARBA00022452"/>
    </source>
</evidence>
<dbReference type="PRINTS" id="PR00184">
    <property type="entry name" value="NEISSPPORIN"/>
</dbReference>